<dbReference type="RefSeq" id="XP_011772015.1">
    <property type="nucleotide sequence ID" value="XM_011773713.1"/>
</dbReference>
<dbReference type="EMBL" id="FN554966">
    <property type="protein sequence ID" value="CBH09722.1"/>
    <property type="molecule type" value="Genomic_DNA"/>
</dbReference>
<evidence type="ECO:0000313" key="4">
    <source>
        <dbReference type="Proteomes" id="UP000002316"/>
    </source>
</evidence>
<accession>C9ZJV8</accession>
<sequence>MTFCLIFFYPLLSLPSAGLFTQWQTTRVSFVACGGGEPVLNSSLRLLFLFSIIIIIIIPFKEEMKHQAQSKYLKLNRWVIGAKVLCVDQGTWRGHLSFIKIFFYVYT</sequence>
<name>C9ZJV8_TRYB9</name>
<evidence type="ECO:0008006" key="5">
    <source>
        <dbReference type="Google" id="ProtNLM"/>
    </source>
</evidence>
<evidence type="ECO:0000256" key="2">
    <source>
        <dbReference type="SAM" id="SignalP"/>
    </source>
</evidence>
<feature type="chain" id="PRO_5003005496" description="T. brucei spp.-specific protein" evidence="2">
    <location>
        <begin position="19"/>
        <end position="107"/>
    </location>
</feature>
<dbReference type="Proteomes" id="UP000002316">
    <property type="component" value="Chromosome 3"/>
</dbReference>
<keyword evidence="1" id="KW-0812">Transmembrane</keyword>
<gene>
    <name evidence="3" type="ORF">TbgDal_III610</name>
</gene>
<dbReference type="AlphaFoldDB" id="C9ZJV8"/>
<keyword evidence="2" id="KW-0732">Signal</keyword>
<keyword evidence="1" id="KW-0472">Membrane</keyword>
<keyword evidence="1" id="KW-1133">Transmembrane helix</keyword>
<dbReference type="KEGG" id="tbg:TbgDal_III610"/>
<proteinExistence type="predicted"/>
<feature type="transmembrane region" description="Helical" evidence="1">
    <location>
        <begin position="42"/>
        <end position="60"/>
    </location>
</feature>
<evidence type="ECO:0000256" key="1">
    <source>
        <dbReference type="SAM" id="Phobius"/>
    </source>
</evidence>
<evidence type="ECO:0000313" key="3">
    <source>
        <dbReference type="EMBL" id="CBH09722.1"/>
    </source>
</evidence>
<protein>
    <recommendedName>
        <fullName evidence="5">T. brucei spp.-specific protein</fullName>
    </recommendedName>
</protein>
<reference evidence="4" key="1">
    <citation type="journal article" date="2010" name="PLoS Negl. Trop. Dis.">
        <title>The genome sequence of Trypanosoma brucei gambiense, causative agent of chronic human african trypanosomiasis.</title>
        <authorList>
            <person name="Jackson A.P."/>
            <person name="Sanders M."/>
            <person name="Berry A."/>
            <person name="McQuillan J."/>
            <person name="Aslett M.A."/>
            <person name="Quail M.A."/>
            <person name="Chukualim B."/>
            <person name="Capewell P."/>
            <person name="MacLeod A."/>
            <person name="Melville S.E."/>
            <person name="Gibson W."/>
            <person name="Barry J.D."/>
            <person name="Berriman M."/>
            <person name="Hertz-Fowler C."/>
        </authorList>
    </citation>
    <scope>NUCLEOTIDE SEQUENCE [LARGE SCALE GENOMIC DNA]</scope>
    <source>
        <strain evidence="4">MHOM/CI/86/DAL972</strain>
    </source>
</reference>
<organism evidence="3 4">
    <name type="scientific">Trypanosoma brucei gambiense (strain MHOM/CI/86/DAL972)</name>
    <dbReference type="NCBI Taxonomy" id="679716"/>
    <lineage>
        <taxon>Eukaryota</taxon>
        <taxon>Discoba</taxon>
        <taxon>Euglenozoa</taxon>
        <taxon>Kinetoplastea</taxon>
        <taxon>Metakinetoplastina</taxon>
        <taxon>Trypanosomatida</taxon>
        <taxon>Trypanosomatidae</taxon>
        <taxon>Trypanosoma</taxon>
    </lineage>
</organism>
<feature type="signal peptide" evidence="2">
    <location>
        <begin position="1"/>
        <end position="18"/>
    </location>
</feature>
<dbReference type="GeneID" id="23859425"/>